<dbReference type="Proteomes" id="UP000240892">
    <property type="component" value="Unassembled WGS sequence"/>
</dbReference>
<dbReference type="EMBL" id="PYHO01000039">
    <property type="protein sequence ID" value="PSR44245.1"/>
    <property type="molecule type" value="Genomic_DNA"/>
</dbReference>
<evidence type="ECO:0000313" key="3">
    <source>
        <dbReference type="Proteomes" id="UP000240892"/>
    </source>
</evidence>
<keyword evidence="1" id="KW-0732">Signal</keyword>
<name>A0A2T2XVD5_9ENTR</name>
<organism evidence="2 3">
    <name type="scientific">Kluyvera genomosp. 2</name>
    <dbReference type="NCBI Taxonomy" id="2774054"/>
    <lineage>
        <taxon>Bacteria</taxon>
        <taxon>Pseudomonadati</taxon>
        <taxon>Pseudomonadota</taxon>
        <taxon>Gammaproteobacteria</taxon>
        <taxon>Enterobacterales</taxon>
        <taxon>Enterobacteriaceae</taxon>
        <taxon>Kluyvera</taxon>
    </lineage>
</organism>
<evidence type="ECO:0000313" key="2">
    <source>
        <dbReference type="EMBL" id="PSR44245.1"/>
    </source>
</evidence>
<protein>
    <recommendedName>
        <fullName evidence="4">Lipoprotein</fullName>
    </recommendedName>
</protein>
<dbReference type="AlphaFoldDB" id="A0A2T2XVD5"/>
<evidence type="ECO:0008006" key="4">
    <source>
        <dbReference type="Google" id="ProtNLM"/>
    </source>
</evidence>
<comment type="caution">
    <text evidence="2">The sequence shown here is derived from an EMBL/GenBank/DDBJ whole genome shotgun (WGS) entry which is preliminary data.</text>
</comment>
<dbReference type="PROSITE" id="PS51257">
    <property type="entry name" value="PROKAR_LIPOPROTEIN"/>
    <property type="match status" value="1"/>
</dbReference>
<feature type="chain" id="PRO_5015659541" description="Lipoprotein" evidence="1">
    <location>
        <begin position="21"/>
        <end position="188"/>
    </location>
</feature>
<evidence type="ECO:0000256" key="1">
    <source>
        <dbReference type="SAM" id="SignalP"/>
    </source>
</evidence>
<sequence length="188" mass="21094">MIKYLLLVVVMLVGCTSAPNLPPTDTIVAVKPVDSGIIASSAKYSYRFFRTGFPQEYQRYKTFYERFHQQASGVRVNFVVDQHEVTAEYVVVVDKRKLDAGQHAELVNQYHAVQIDNDRLGILFKATGFWSSSYAPELAAEYRLEQPVVVSINDKTKTLSSLGEIAMIPLVPLFPLYMMYGCATGPCI</sequence>
<dbReference type="RefSeq" id="WP_106930895.1">
    <property type="nucleotide sequence ID" value="NZ_CABMMU010000039.1"/>
</dbReference>
<reference evidence="2 3" key="1">
    <citation type="submission" date="2018-03" db="EMBL/GenBank/DDBJ databases">
        <title>First report of an OXA-48+CTX-M-M-producing Kluyvera ascorbata clone recovered from patients admitted in a University Hospital in Madrid, Spain.</title>
        <authorList>
            <person name="Hernandez-Garcia M."/>
            <person name="Leon-Sampedro R."/>
            <person name="Perez-Viso B."/>
            <person name="Morosini M.I."/>
            <person name="Lopez-Fresnena N."/>
            <person name="Coque T.M."/>
            <person name="Bonten M."/>
            <person name="Malhotra-Kumar S."/>
            <person name="Ruiz-Garbajosa P."/>
            <person name="Canton R."/>
        </authorList>
    </citation>
    <scope>NUCLEOTIDE SEQUENCE [LARGE SCALE GENOMIC DNA]</scope>
    <source>
        <strain evidence="2 3">KA2</strain>
    </source>
</reference>
<keyword evidence="3" id="KW-1185">Reference proteome</keyword>
<accession>A0A2T2XVD5</accession>
<proteinExistence type="predicted"/>
<feature type="signal peptide" evidence="1">
    <location>
        <begin position="1"/>
        <end position="20"/>
    </location>
</feature>
<gene>
    <name evidence="2" type="ORF">C8256_24255</name>
</gene>